<dbReference type="GO" id="GO:0016810">
    <property type="term" value="F:hydrolase activity, acting on carbon-nitrogen (but not peptide) bonds"/>
    <property type="evidence" value="ECO:0007669"/>
    <property type="project" value="InterPro"/>
</dbReference>
<dbReference type="AlphaFoldDB" id="W0RI83"/>
<dbReference type="KEGG" id="gba:J421_2508"/>
<proteinExistence type="predicted"/>
<feature type="domain" description="NodB homology" evidence="3">
    <location>
        <begin position="66"/>
        <end position="263"/>
    </location>
</feature>
<dbReference type="Pfam" id="PF01522">
    <property type="entry name" value="Polysacc_deac_1"/>
    <property type="match status" value="1"/>
</dbReference>
<evidence type="ECO:0000313" key="5">
    <source>
        <dbReference type="Proteomes" id="UP000019151"/>
    </source>
</evidence>
<dbReference type="SUPFAM" id="SSF88713">
    <property type="entry name" value="Glycoside hydrolase/deacetylase"/>
    <property type="match status" value="1"/>
</dbReference>
<dbReference type="PROSITE" id="PS51677">
    <property type="entry name" value="NODB"/>
    <property type="match status" value="1"/>
</dbReference>
<protein>
    <submittedName>
        <fullName evidence="4">Polysaccharide deacetylase</fullName>
    </submittedName>
</protein>
<dbReference type="OrthoDB" id="9814639at2"/>
<dbReference type="PANTHER" id="PTHR34216">
    <property type="match status" value="1"/>
</dbReference>
<dbReference type="eggNOG" id="COG0726">
    <property type="taxonomic scope" value="Bacteria"/>
</dbReference>
<evidence type="ECO:0000256" key="2">
    <source>
        <dbReference type="ARBA" id="ARBA00022729"/>
    </source>
</evidence>
<comment type="subcellular location">
    <subcellularLocation>
        <location evidence="1">Secreted</location>
    </subcellularLocation>
</comment>
<dbReference type="InParanoid" id="W0RI83"/>
<dbReference type="HOGENOM" id="CLU_092364_0_0_0"/>
<dbReference type="CDD" id="cd10918">
    <property type="entry name" value="CE4_NodB_like_5s_6s"/>
    <property type="match status" value="1"/>
</dbReference>
<dbReference type="EMBL" id="CP007128">
    <property type="protein sequence ID" value="AHG90045.1"/>
    <property type="molecule type" value="Genomic_DNA"/>
</dbReference>
<dbReference type="Proteomes" id="UP000019151">
    <property type="component" value="Chromosome"/>
</dbReference>
<name>W0RI83_9BACT</name>
<dbReference type="STRING" id="861299.J421_2508"/>
<organism evidence="4 5">
    <name type="scientific">Gemmatirosa kalamazoonensis</name>
    <dbReference type="NCBI Taxonomy" id="861299"/>
    <lineage>
        <taxon>Bacteria</taxon>
        <taxon>Pseudomonadati</taxon>
        <taxon>Gemmatimonadota</taxon>
        <taxon>Gemmatimonadia</taxon>
        <taxon>Gemmatimonadales</taxon>
        <taxon>Gemmatimonadaceae</taxon>
        <taxon>Gemmatirosa</taxon>
    </lineage>
</organism>
<accession>W0RI83</accession>
<dbReference type="PANTHER" id="PTHR34216:SF3">
    <property type="entry name" value="POLY-BETA-1,6-N-ACETYL-D-GLUCOSAMINE N-DEACETYLASE"/>
    <property type="match status" value="1"/>
</dbReference>
<evidence type="ECO:0000259" key="3">
    <source>
        <dbReference type="PROSITE" id="PS51677"/>
    </source>
</evidence>
<sequence>MKLISLMYHDVVGPEGFESSGFAGGDAHIYKLTRERFDRHMAALSATAPFPGLVTDVLARPADGTPCVVLTFDDGGVGALRHAAPALEAHGWRGHFFVTTDRIGQPGFVTEADVRELAARGHAIGSHTRTHPPRISHLPEPQIRAEWLDSVRRLADLVGDRIRTGSVPAGFYSDRVADAAADAGIEVLFTSEPTAAVARRGRCTILGRYAIMRDDDADVPQALARDSWLPQARQAALWKAKKAVKAIGGERWLAFRRRVLADR</sequence>
<dbReference type="InterPro" id="IPR051398">
    <property type="entry name" value="Polysacch_Deacetylase"/>
</dbReference>
<keyword evidence="2" id="KW-0732">Signal</keyword>
<evidence type="ECO:0000256" key="1">
    <source>
        <dbReference type="ARBA" id="ARBA00004613"/>
    </source>
</evidence>
<gene>
    <name evidence="4" type="ORF">J421_2508</name>
</gene>
<dbReference type="GO" id="GO:0005576">
    <property type="term" value="C:extracellular region"/>
    <property type="evidence" value="ECO:0007669"/>
    <property type="project" value="UniProtKB-SubCell"/>
</dbReference>
<reference evidence="4 5" key="1">
    <citation type="journal article" date="2014" name="Genome Announc.">
        <title>Genome Sequence and Methylome of Soil Bacterium Gemmatirosa kalamazoonensis KBS708T, a Member of the Rarely Cultivated Gemmatimonadetes Phylum.</title>
        <authorList>
            <person name="Debruyn J.M."/>
            <person name="Radosevich M."/>
            <person name="Wommack K.E."/>
            <person name="Polson S.W."/>
            <person name="Hauser L.J."/>
            <person name="Fawaz M.N."/>
            <person name="Korlach J."/>
            <person name="Tsai Y.C."/>
        </authorList>
    </citation>
    <scope>NUCLEOTIDE SEQUENCE [LARGE SCALE GENOMIC DNA]</scope>
    <source>
        <strain evidence="4 5">KBS708</strain>
    </source>
</reference>
<dbReference type="Gene3D" id="3.20.20.370">
    <property type="entry name" value="Glycoside hydrolase/deacetylase"/>
    <property type="match status" value="1"/>
</dbReference>
<dbReference type="RefSeq" id="WP_104022571.1">
    <property type="nucleotide sequence ID" value="NZ_CP007128.1"/>
</dbReference>
<dbReference type="InterPro" id="IPR011330">
    <property type="entry name" value="Glyco_hydro/deAcase_b/a-brl"/>
</dbReference>
<dbReference type="GO" id="GO:0005975">
    <property type="term" value="P:carbohydrate metabolic process"/>
    <property type="evidence" value="ECO:0007669"/>
    <property type="project" value="InterPro"/>
</dbReference>
<evidence type="ECO:0000313" key="4">
    <source>
        <dbReference type="EMBL" id="AHG90045.1"/>
    </source>
</evidence>
<keyword evidence="5" id="KW-1185">Reference proteome</keyword>
<dbReference type="InterPro" id="IPR002509">
    <property type="entry name" value="NODB_dom"/>
</dbReference>